<evidence type="ECO:0000256" key="1">
    <source>
        <dbReference type="ARBA" id="ARBA00009861"/>
    </source>
</evidence>
<gene>
    <name evidence="4" type="ORF">Acr_00g0020050</name>
</gene>
<dbReference type="InterPro" id="IPR023213">
    <property type="entry name" value="CAT-like_dom_sf"/>
</dbReference>
<sequence>MAAVMYWWRQRRHRCGCGCDDATLKAKAASSFVLNPTRVEVVSACLWKCAMAASEEKSGFKRPSLLSHVVNLRRRISPPLPENSMGNLIWIASAQPMAKHDRLGLLDLVGQVREGISKINSDFVKKLLGDERSSVILKSLKRIEEFGSKDGVDYFGFTSWCGPVFMNLIVLMETRNGDGIDAWVTLDEEEMAILENAIWSS</sequence>
<evidence type="ECO:0000256" key="2">
    <source>
        <dbReference type="ARBA" id="ARBA00022679"/>
    </source>
</evidence>
<evidence type="ECO:0000256" key="3">
    <source>
        <dbReference type="ARBA" id="ARBA00023315"/>
    </source>
</evidence>
<dbReference type="AlphaFoldDB" id="A0A7J0DDQ0"/>
<name>A0A7J0DDQ0_9ERIC</name>
<protein>
    <submittedName>
        <fullName evidence="4">Uncharacterized protein</fullName>
    </submittedName>
</protein>
<dbReference type="PANTHER" id="PTHR31623:SF110">
    <property type="entry name" value="VINORINE SYNTHASE-LIKE"/>
    <property type="match status" value="1"/>
</dbReference>
<comment type="caution">
    <text evidence="4">The sequence shown here is derived from an EMBL/GenBank/DDBJ whole genome shotgun (WGS) entry which is preliminary data.</text>
</comment>
<evidence type="ECO:0000313" key="5">
    <source>
        <dbReference type="Proteomes" id="UP000585474"/>
    </source>
</evidence>
<dbReference type="EMBL" id="BJWL01000153">
    <property type="protein sequence ID" value="GFS31934.1"/>
    <property type="molecule type" value="Genomic_DNA"/>
</dbReference>
<keyword evidence="3" id="KW-0012">Acyltransferase</keyword>
<keyword evidence="2" id="KW-0808">Transferase</keyword>
<dbReference type="Gene3D" id="3.30.559.10">
    <property type="entry name" value="Chloramphenicol acetyltransferase-like domain"/>
    <property type="match status" value="1"/>
</dbReference>
<accession>A0A7J0DDQ0</accession>
<dbReference type="Pfam" id="PF02458">
    <property type="entry name" value="Transferase"/>
    <property type="match status" value="1"/>
</dbReference>
<dbReference type="Proteomes" id="UP000585474">
    <property type="component" value="Unassembled WGS sequence"/>
</dbReference>
<evidence type="ECO:0000313" key="4">
    <source>
        <dbReference type="EMBL" id="GFS31934.1"/>
    </source>
</evidence>
<dbReference type="OrthoDB" id="1932220at2759"/>
<dbReference type="GO" id="GO:0016746">
    <property type="term" value="F:acyltransferase activity"/>
    <property type="evidence" value="ECO:0007669"/>
    <property type="project" value="UniProtKB-KW"/>
</dbReference>
<proteinExistence type="inferred from homology"/>
<organism evidence="4 5">
    <name type="scientific">Actinidia rufa</name>
    <dbReference type="NCBI Taxonomy" id="165716"/>
    <lineage>
        <taxon>Eukaryota</taxon>
        <taxon>Viridiplantae</taxon>
        <taxon>Streptophyta</taxon>
        <taxon>Embryophyta</taxon>
        <taxon>Tracheophyta</taxon>
        <taxon>Spermatophyta</taxon>
        <taxon>Magnoliopsida</taxon>
        <taxon>eudicotyledons</taxon>
        <taxon>Gunneridae</taxon>
        <taxon>Pentapetalae</taxon>
        <taxon>asterids</taxon>
        <taxon>Ericales</taxon>
        <taxon>Actinidiaceae</taxon>
        <taxon>Actinidia</taxon>
    </lineage>
</organism>
<dbReference type="PANTHER" id="PTHR31623">
    <property type="entry name" value="F21J9.9"/>
    <property type="match status" value="1"/>
</dbReference>
<keyword evidence="5" id="KW-1185">Reference proteome</keyword>
<comment type="similarity">
    <text evidence="1">Belongs to the plant acyltransferase family.</text>
</comment>
<reference evidence="5" key="1">
    <citation type="submission" date="2019-07" db="EMBL/GenBank/DDBJ databases">
        <title>De Novo Assembly of kiwifruit Actinidia rufa.</title>
        <authorList>
            <person name="Sugita-Konishi S."/>
            <person name="Sato K."/>
            <person name="Mori E."/>
            <person name="Abe Y."/>
            <person name="Kisaki G."/>
            <person name="Hamano K."/>
            <person name="Suezawa K."/>
            <person name="Otani M."/>
            <person name="Fukuda T."/>
            <person name="Manabe T."/>
            <person name="Gomi K."/>
            <person name="Tabuchi M."/>
            <person name="Akimitsu K."/>
            <person name="Kataoka I."/>
        </authorList>
    </citation>
    <scope>NUCLEOTIDE SEQUENCE [LARGE SCALE GENOMIC DNA]</scope>
    <source>
        <strain evidence="5">cv. Fuchu</strain>
    </source>
</reference>